<accession>A0A0H2MM83</accession>
<proteinExistence type="inferred from homology"/>
<gene>
    <name evidence="7" type="ORF">WH96_06085</name>
</gene>
<keyword evidence="4" id="KW-0472">Membrane</keyword>
<feature type="domain" description="Methyl-accepting transducer" evidence="5">
    <location>
        <begin position="408"/>
        <end position="637"/>
    </location>
</feature>
<keyword evidence="1 3" id="KW-0807">Transducer</keyword>
<dbReference type="PANTHER" id="PTHR32089">
    <property type="entry name" value="METHYL-ACCEPTING CHEMOTAXIS PROTEIN MCPB"/>
    <property type="match status" value="1"/>
</dbReference>
<evidence type="ECO:0000256" key="1">
    <source>
        <dbReference type="ARBA" id="ARBA00023224"/>
    </source>
</evidence>
<keyword evidence="4" id="KW-0812">Transmembrane</keyword>
<dbReference type="PROSITE" id="PS50885">
    <property type="entry name" value="HAMP"/>
    <property type="match status" value="1"/>
</dbReference>
<dbReference type="SUPFAM" id="SSF158472">
    <property type="entry name" value="HAMP domain-like"/>
    <property type="match status" value="1"/>
</dbReference>
<dbReference type="Gene3D" id="6.10.340.10">
    <property type="match status" value="1"/>
</dbReference>
<evidence type="ECO:0008006" key="9">
    <source>
        <dbReference type="Google" id="ProtNLM"/>
    </source>
</evidence>
<sequence>MSLSKFSFRNLKLAYQVNLTGIIALMGFIIVGGILFTSSKTVLSSQETQTRSAKAMELVSSVKYEFLNARRREKDFLIRLNEKYIGQHAEVITKASSELTQLRNLLTEPDVLTAIDMTQDGIKKYQTQFDLVTNEWIKMGLSEEEGLRGKLRSSVHNVESKLKEFKNDRLLVTMLMMRRHEKDFLLRLQDKYIGRMDTRLEEFSADLAKSDIPTASKKEVSTLLASYLSDFKALAATRLQTENNIKLLSAIFADMAPHFDLVFENTQKNFHEAATKGTTAVNDSQNLTLMMIIIVTLIVLTIGLLIGKGITIPLKSLTQSMTGLAGGNKETDVPVTDRSNELGEMARAVLVFKENMIKAEELAIAQAAEQAEKLKRSNSINQLTEDFEAQIKKILGSVDGAVGQMEDTASSMNNSADQVSKQSTAVANAANEASANVQTVASASEQLAASIKEIGLQVSKSTQVASDAVKQADNTNSVIQGLDQSAQKIGEVLALIHDIAEQTNLLALNATIEAARAGEAGKGFAVVASEVKSLASQTSSATEEIGNQITGIQNATGNAVQAIGSIGQTIGTMDEIASAIAAAVEQQMAATQEIARNVERAANGTDSVTQNINSVSTTAKESEVAAIQVKQASVELSGESGKLNSYVSSFIQQVKVA</sequence>
<evidence type="ECO:0000313" key="8">
    <source>
        <dbReference type="Proteomes" id="UP000035444"/>
    </source>
</evidence>
<dbReference type="PROSITE" id="PS50111">
    <property type="entry name" value="CHEMOTAXIS_TRANSDUC_2"/>
    <property type="match status" value="1"/>
</dbReference>
<feature type="transmembrane region" description="Helical" evidence="4">
    <location>
        <begin position="12"/>
        <end position="36"/>
    </location>
</feature>
<dbReference type="Gene3D" id="1.10.287.950">
    <property type="entry name" value="Methyl-accepting chemotaxis protein"/>
    <property type="match status" value="1"/>
</dbReference>
<dbReference type="SMART" id="SM00283">
    <property type="entry name" value="MA"/>
    <property type="match status" value="1"/>
</dbReference>
<comment type="similarity">
    <text evidence="2">Belongs to the methyl-accepting chemotaxis (MCP) protein family.</text>
</comment>
<dbReference type="InterPro" id="IPR003660">
    <property type="entry name" value="HAMP_dom"/>
</dbReference>
<organism evidence="7 8">
    <name type="scientific">Kiloniella spongiae</name>
    <dbReference type="NCBI Taxonomy" id="1489064"/>
    <lineage>
        <taxon>Bacteria</taxon>
        <taxon>Pseudomonadati</taxon>
        <taxon>Pseudomonadota</taxon>
        <taxon>Alphaproteobacteria</taxon>
        <taxon>Rhodospirillales</taxon>
        <taxon>Kiloniellaceae</taxon>
        <taxon>Kiloniella</taxon>
    </lineage>
</organism>
<dbReference type="RefSeq" id="WP_047763189.1">
    <property type="nucleotide sequence ID" value="NZ_LAQL01000003.1"/>
</dbReference>
<comment type="caution">
    <text evidence="7">The sequence shown here is derived from an EMBL/GenBank/DDBJ whole genome shotgun (WGS) entry which is preliminary data.</text>
</comment>
<dbReference type="PATRIC" id="fig|1489064.4.peg.2439"/>
<dbReference type="CDD" id="cd06225">
    <property type="entry name" value="HAMP"/>
    <property type="match status" value="1"/>
</dbReference>
<keyword evidence="8" id="KW-1185">Reference proteome</keyword>
<dbReference type="PANTHER" id="PTHR32089:SF112">
    <property type="entry name" value="LYSOZYME-LIKE PROTEIN-RELATED"/>
    <property type="match status" value="1"/>
</dbReference>
<dbReference type="GO" id="GO:0007165">
    <property type="term" value="P:signal transduction"/>
    <property type="evidence" value="ECO:0007669"/>
    <property type="project" value="UniProtKB-KW"/>
</dbReference>
<dbReference type="SMART" id="SM00304">
    <property type="entry name" value="HAMP"/>
    <property type="match status" value="1"/>
</dbReference>
<feature type="transmembrane region" description="Helical" evidence="4">
    <location>
        <begin position="287"/>
        <end position="307"/>
    </location>
</feature>
<dbReference type="SUPFAM" id="SSF58104">
    <property type="entry name" value="Methyl-accepting chemotaxis protein (MCP) signaling domain"/>
    <property type="match status" value="1"/>
</dbReference>
<dbReference type="Pfam" id="PF00015">
    <property type="entry name" value="MCPsignal"/>
    <property type="match status" value="1"/>
</dbReference>
<feature type="domain" description="HAMP" evidence="6">
    <location>
        <begin position="308"/>
        <end position="361"/>
    </location>
</feature>
<evidence type="ECO:0000256" key="3">
    <source>
        <dbReference type="PROSITE-ProRule" id="PRU00284"/>
    </source>
</evidence>
<name>A0A0H2MM83_9PROT</name>
<dbReference type="Proteomes" id="UP000035444">
    <property type="component" value="Unassembled WGS sequence"/>
</dbReference>
<evidence type="ECO:0000259" key="6">
    <source>
        <dbReference type="PROSITE" id="PS50885"/>
    </source>
</evidence>
<protein>
    <recommendedName>
        <fullName evidence="9">Chemotaxis protein</fullName>
    </recommendedName>
</protein>
<dbReference type="STRING" id="1489064.WH96_06085"/>
<reference evidence="7 8" key="1">
    <citation type="submission" date="2015-03" db="EMBL/GenBank/DDBJ databases">
        <title>Genome Sequence of Kiloniella spongiae MEBiC09566, isolated from a marine sponge.</title>
        <authorList>
            <person name="Shao Z."/>
            <person name="Wang L."/>
            <person name="Li X."/>
        </authorList>
    </citation>
    <scope>NUCLEOTIDE SEQUENCE [LARGE SCALE GENOMIC DNA]</scope>
    <source>
        <strain evidence="7 8">MEBiC09566</strain>
    </source>
</reference>
<dbReference type="Pfam" id="PF00672">
    <property type="entry name" value="HAMP"/>
    <property type="match status" value="1"/>
</dbReference>
<dbReference type="InterPro" id="IPR032255">
    <property type="entry name" value="HBM"/>
</dbReference>
<dbReference type="GO" id="GO:0016020">
    <property type="term" value="C:membrane"/>
    <property type="evidence" value="ECO:0007669"/>
    <property type="project" value="InterPro"/>
</dbReference>
<evidence type="ECO:0000313" key="7">
    <source>
        <dbReference type="EMBL" id="KLN61852.1"/>
    </source>
</evidence>
<dbReference type="OrthoDB" id="3289104at2"/>
<evidence type="ECO:0000256" key="4">
    <source>
        <dbReference type="SAM" id="Phobius"/>
    </source>
</evidence>
<dbReference type="AlphaFoldDB" id="A0A0H2MM83"/>
<dbReference type="EMBL" id="LAQL01000003">
    <property type="protein sequence ID" value="KLN61852.1"/>
    <property type="molecule type" value="Genomic_DNA"/>
</dbReference>
<evidence type="ECO:0000256" key="2">
    <source>
        <dbReference type="ARBA" id="ARBA00029447"/>
    </source>
</evidence>
<dbReference type="SMART" id="SM01358">
    <property type="entry name" value="HBM"/>
    <property type="match status" value="1"/>
</dbReference>
<dbReference type="InterPro" id="IPR004089">
    <property type="entry name" value="MCPsignal_dom"/>
</dbReference>
<evidence type="ECO:0000259" key="5">
    <source>
        <dbReference type="PROSITE" id="PS50111"/>
    </source>
</evidence>
<keyword evidence="4" id="KW-1133">Transmembrane helix</keyword>